<accession>A0A0M2K8W8</accession>
<dbReference type="Proteomes" id="UP000034150">
    <property type="component" value="Unassembled WGS sequence"/>
</dbReference>
<gene>
    <name evidence="1" type="ORF">WN67_03200</name>
</gene>
<keyword evidence="2" id="KW-1185">Reference proteome</keyword>
<dbReference type="PATRIC" id="fig|1807.13.peg.1631"/>
<dbReference type="STRING" id="1807.MOBUDSM44075_01844"/>
<sequence length="231" mass="24839">MITVDVVLILPPPLRDLSVATSNQLADAMSDSGGAAFRLGRPFPGRDDGPCEPHISLFMMAVDATEVAEVAAAVAGAARTVTPVAASAVEYRHNHEGAPEVFFARSDEFRAVQRAVIAAAEPLRRGRIRELDPGGNPLAAVLDDPNPKDPARVRQLRTYGFDDVSDDQDDRFNPHVTLTWPVDETSRVDLTPLCPAADFSGRLTDVALYGMAPNGTCTRRYGSWTLTGDPV</sequence>
<organism evidence="1 2">
    <name type="scientific">Mycolicibacterium obuense</name>
    <dbReference type="NCBI Taxonomy" id="1807"/>
    <lineage>
        <taxon>Bacteria</taxon>
        <taxon>Bacillati</taxon>
        <taxon>Actinomycetota</taxon>
        <taxon>Actinomycetes</taxon>
        <taxon>Mycobacteriales</taxon>
        <taxon>Mycobacteriaceae</taxon>
        <taxon>Mycolicibacterium</taxon>
    </lineage>
</organism>
<evidence type="ECO:0008006" key="3">
    <source>
        <dbReference type="Google" id="ProtNLM"/>
    </source>
</evidence>
<dbReference type="EMBL" id="LAUZ02000013">
    <property type="protein sequence ID" value="KKF03401.1"/>
    <property type="molecule type" value="Genomic_DNA"/>
</dbReference>
<dbReference type="Gene3D" id="3.90.1140.10">
    <property type="entry name" value="Cyclic phosphodiesterase"/>
    <property type="match status" value="1"/>
</dbReference>
<name>A0A0M2K8W8_9MYCO</name>
<proteinExistence type="predicted"/>
<reference evidence="1 2" key="1">
    <citation type="journal article" date="2015" name="Genome Announc.">
        <title>Draft Genome Sequence of Mycobacterium obuense Strain UC1, Isolated from Patient Sputum.</title>
        <authorList>
            <person name="Greninger A.L."/>
            <person name="Cunningham G."/>
            <person name="Hsu E.D."/>
            <person name="Yu J.M."/>
            <person name="Chiu C.Y."/>
            <person name="Miller S."/>
        </authorList>
    </citation>
    <scope>NUCLEOTIDE SEQUENCE [LARGE SCALE GENOMIC DNA]</scope>
    <source>
        <strain evidence="1 2">UC1</strain>
    </source>
</reference>
<dbReference type="AlphaFoldDB" id="A0A0M2K8W8"/>
<evidence type="ECO:0000313" key="2">
    <source>
        <dbReference type="Proteomes" id="UP000034150"/>
    </source>
</evidence>
<comment type="caution">
    <text evidence="1">The sequence shown here is derived from an EMBL/GenBank/DDBJ whole genome shotgun (WGS) entry which is preliminary data.</text>
</comment>
<evidence type="ECO:0000313" key="1">
    <source>
        <dbReference type="EMBL" id="KKF03401.1"/>
    </source>
</evidence>
<protein>
    <recommendedName>
        <fullName evidence="3">2'-5' RNA ligase family protein</fullName>
    </recommendedName>
</protein>